<organism evidence="5 6">
    <name type="scientific">Azospirillum griseum</name>
    <dbReference type="NCBI Taxonomy" id="2496639"/>
    <lineage>
        <taxon>Bacteria</taxon>
        <taxon>Pseudomonadati</taxon>
        <taxon>Pseudomonadota</taxon>
        <taxon>Alphaproteobacteria</taxon>
        <taxon>Rhodospirillales</taxon>
        <taxon>Azospirillaceae</taxon>
        <taxon>Azospirillum</taxon>
    </lineage>
</organism>
<protein>
    <submittedName>
        <fullName evidence="5">Transcriptional regulator</fullName>
    </submittedName>
</protein>
<dbReference type="EMBL" id="RXMA01000011">
    <property type="protein sequence ID" value="RTR19445.1"/>
    <property type="molecule type" value="Genomic_DNA"/>
</dbReference>
<dbReference type="InterPro" id="IPR002577">
    <property type="entry name" value="HTH_HxlR"/>
</dbReference>
<dbReference type="Proteomes" id="UP000277007">
    <property type="component" value="Unassembled WGS sequence"/>
</dbReference>
<evidence type="ECO:0000313" key="6">
    <source>
        <dbReference type="Proteomes" id="UP000277007"/>
    </source>
</evidence>
<evidence type="ECO:0000256" key="2">
    <source>
        <dbReference type="ARBA" id="ARBA00023125"/>
    </source>
</evidence>
<reference evidence="5 6" key="1">
    <citation type="submission" date="2018-12" db="EMBL/GenBank/DDBJ databases">
        <authorList>
            <person name="Yang Y."/>
        </authorList>
    </citation>
    <scope>NUCLEOTIDE SEQUENCE [LARGE SCALE GENOMIC DNA]</scope>
    <source>
        <strain evidence="5 6">L-25-5w-1</strain>
    </source>
</reference>
<sequence>MERWTALNQSPADRRQCPVREVLDHLGDKWTALIVLTLSHGACRFSALQRTIPDISKRMLTQSLRNLERDGLLFRRVYPTKPPAVDYRLTPLGESFLGQLQALAIWAEDSHPTIRAARAQFDAANGEV</sequence>
<keyword evidence="6" id="KW-1185">Reference proteome</keyword>
<dbReference type="SUPFAM" id="SSF46785">
    <property type="entry name" value="Winged helix' DNA-binding domain"/>
    <property type="match status" value="1"/>
</dbReference>
<dbReference type="Pfam" id="PF01638">
    <property type="entry name" value="HxlR"/>
    <property type="match status" value="1"/>
</dbReference>
<accession>A0A3S0IEK0</accession>
<evidence type="ECO:0000256" key="3">
    <source>
        <dbReference type="ARBA" id="ARBA00023163"/>
    </source>
</evidence>
<dbReference type="InterPro" id="IPR036390">
    <property type="entry name" value="WH_DNA-bd_sf"/>
</dbReference>
<keyword evidence="1" id="KW-0805">Transcription regulation</keyword>
<gene>
    <name evidence="5" type="ORF">EJ903_13170</name>
</gene>
<dbReference type="GO" id="GO:0003677">
    <property type="term" value="F:DNA binding"/>
    <property type="evidence" value="ECO:0007669"/>
    <property type="project" value="UniProtKB-KW"/>
</dbReference>
<dbReference type="AlphaFoldDB" id="A0A3S0IEK0"/>
<dbReference type="PROSITE" id="PS51118">
    <property type="entry name" value="HTH_HXLR"/>
    <property type="match status" value="1"/>
</dbReference>
<keyword evidence="2" id="KW-0238">DNA-binding</keyword>
<name>A0A3S0IEK0_9PROT</name>
<dbReference type="PANTHER" id="PTHR33204">
    <property type="entry name" value="TRANSCRIPTIONAL REGULATOR, MARR FAMILY"/>
    <property type="match status" value="1"/>
</dbReference>
<evidence type="ECO:0000256" key="1">
    <source>
        <dbReference type="ARBA" id="ARBA00023015"/>
    </source>
</evidence>
<comment type="caution">
    <text evidence="5">The sequence shown here is derived from an EMBL/GenBank/DDBJ whole genome shotgun (WGS) entry which is preliminary data.</text>
</comment>
<proteinExistence type="predicted"/>
<evidence type="ECO:0000313" key="5">
    <source>
        <dbReference type="EMBL" id="RTR19445.1"/>
    </source>
</evidence>
<dbReference type="InterPro" id="IPR036388">
    <property type="entry name" value="WH-like_DNA-bd_sf"/>
</dbReference>
<dbReference type="OrthoDB" id="9800350at2"/>
<dbReference type="RefSeq" id="WP_126615967.1">
    <property type="nucleotide sequence ID" value="NZ_JBHUCY010000049.1"/>
</dbReference>
<dbReference type="Gene3D" id="1.10.10.10">
    <property type="entry name" value="Winged helix-like DNA-binding domain superfamily/Winged helix DNA-binding domain"/>
    <property type="match status" value="1"/>
</dbReference>
<evidence type="ECO:0000259" key="4">
    <source>
        <dbReference type="PROSITE" id="PS51118"/>
    </source>
</evidence>
<dbReference type="PANTHER" id="PTHR33204:SF39">
    <property type="entry name" value="TRANSCRIPTIONAL REGULATORY PROTEIN"/>
    <property type="match status" value="1"/>
</dbReference>
<keyword evidence="3" id="KW-0804">Transcription</keyword>
<feature type="domain" description="HTH hxlR-type" evidence="4">
    <location>
        <begin position="17"/>
        <end position="115"/>
    </location>
</feature>